<proteinExistence type="predicted"/>
<dbReference type="GO" id="GO:0006355">
    <property type="term" value="P:regulation of DNA-templated transcription"/>
    <property type="evidence" value="ECO:0007669"/>
    <property type="project" value="InterPro"/>
</dbReference>
<evidence type="ECO:0000256" key="3">
    <source>
        <dbReference type="ARBA" id="ARBA00022553"/>
    </source>
</evidence>
<sequence>MNAMSLEPMLESLEERLKAENAELRIRLGEAEQAINAIRLGAVDALVTGGPGEQQVYTLIGAETPYRSFVEHMQEGAVAMTMDGTILYCNRRFAEIVGWPLERVVGRTFQSLGTSESAVSALLAQAEWGASRGELRLSKLGSAGVPVFAAVQRLTGEGADLCMVVTELTEIVAARLLVGELEIRVDERTAALVATNLELQGFTYSVSHDMRTPLRAIVGNANMVFEDEGSNLSENGRRQLQSLATAAVKMAQLVDDLLQFARLGGSALVIERINLSQLIEKVSRDVQPLHSECELELTVAPDLWVDGDARFLGMALQNLLDNACKYRKAGMPARVEVGKEECGGKPVFFIRDEGIGFDMQYVPKLFVPFERLHRDSDYPGTGIGLANVKRAIERHGGIIWAEGELGVGSKFSFTLPDANLGVHAG</sequence>
<dbReference type="SUPFAM" id="SSF55785">
    <property type="entry name" value="PYP-like sensor domain (PAS domain)"/>
    <property type="match status" value="1"/>
</dbReference>
<evidence type="ECO:0000313" key="10">
    <source>
        <dbReference type="EMBL" id="AIE85896.1"/>
    </source>
</evidence>
<dbReference type="InterPro" id="IPR000014">
    <property type="entry name" value="PAS"/>
</dbReference>
<dbReference type="PRINTS" id="PR00344">
    <property type="entry name" value="BCTRLSENSOR"/>
</dbReference>
<dbReference type="STRING" id="661478.OP10G_2528"/>
<dbReference type="InterPro" id="IPR003594">
    <property type="entry name" value="HATPase_dom"/>
</dbReference>
<dbReference type="FunFam" id="3.30.565.10:FF:000006">
    <property type="entry name" value="Sensor histidine kinase WalK"/>
    <property type="match status" value="1"/>
</dbReference>
<dbReference type="Pfam" id="PF02518">
    <property type="entry name" value="HATPase_c"/>
    <property type="match status" value="1"/>
</dbReference>
<dbReference type="GO" id="GO:0030295">
    <property type="term" value="F:protein kinase activator activity"/>
    <property type="evidence" value="ECO:0007669"/>
    <property type="project" value="TreeGrafter"/>
</dbReference>
<dbReference type="PROSITE" id="PS50112">
    <property type="entry name" value="PAS"/>
    <property type="match status" value="1"/>
</dbReference>
<dbReference type="InterPro" id="IPR036890">
    <property type="entry name" value="HATPase_C_sf"/>
</dbReference>
<dbReference type="Pfam" id="PF00512">
    <property type="entry name" value="HisKA"/>
    <property type="match status" value="1"/>
</dbReference>
<dbReference type="Gene3D" id="3.30.450.20">
    <property type="entry name" value="PAS domain"/>
    <property type="match status" value="1"/>
</dbReference>
<dbReference type="Gene3D" id="1.10.287.130">
    <property type="match status" value="1"/>
</dbReference>
<evidence type="ECO:0000256" key="4">
    <source>
        <dbReference type="ARBA" id="ARBA00022679"/>
    </source>
</evidence>
<dbReference type="GO" id="GO:0007234">
    <property type="term" value="P:osmosensory signaling via phosphorelay pathway"/>
    <property type="evidence" value="ECO:0007669"/>
    <property type="project" value="TreeGrafter"/>
</dbReference>
<dbReference type="InterPro" id="IPR050351">
    <property type="entry name" value="BphY/WalK/GraS-like"/>
</dbReference>
<dbReference type="Proteomes" id="UP000027982">
    <property type="component" value="Chromosome"/>
</dbReference>
<comment type="catalytic activity">
    <reaction evidence="1">
        <text>ATP + protein L-histidine = ADP + protein N-phospho-L-histidine.</text>
        <dbReference type="EC" id="2.7.13.3"/>
    </reaction>
</comment>
<dbReference type="InterPro" id="IPR035965">
    <property type="entry name" value="PAS-like_dom_sf"/>
</dbReference>
<dbReference type="Pfam" id="PF00989">
    <property type="entry name" value="PAS"/>
    <property type="match status" value="1"/>
</dbReference>
<evidence type="ECO:0000256" key="1">
    <source>
        <dbReference type="ARBA" id="ARBA00000085"/>
    </source>
</evidence>
<feature type="domain" description="Histidine kinase" evidence="8">
    <location>
        <begin position="205"/>
        <end position="419"/>
    </location>
</feature>
<dbReference type="CDD" id="cd00130">
    <property type="entry name" value="PAS"/>
    <property type="match status" value="1"/>
</dbReference>
<feature type="domain" description="PAS" evidence="9">
    <location>
        <begin position="62"/>
        <end position="108"/>
    </location>
</feature>
<dbReference type="InterPro" id="IPR003661">
    <property type="entry name" value="HisK_dim/P_dom"/>
</dbReference>
<dbReference type="EMBL" id="CP007139">
    <property type="protein sequence ID" value="AIE85896.1"/>
    <property type="molecule type" value="Genomic_DNA"/>
</dbReference>
<dbReference type="Gene3D" id="3.30.565.10">
    <property type="entry name" value="Histidine kinase-like ATPase, C-terminal domain"/>
    <property type="match status" value="1"/>
</dbReference>
<dbReference type="SUPFAM" id="SSF47384">
    <property type="entry name" value="Homodimeric domain of signal transducing histidine kinase"/>
    <property type="match status" value="1"/>
</dbReference>
<evidence type="ECO:0000256" key="2">
    <source>
        <dbReference type="ARBA" id="ARBA00012438"/>
    </source>
</evidence>
<keyword evidence="11" id="KW-1185">Reference proteome</keyword>
<evidence type="ECO:0000259" key="9">
    <source>
        <dbReference type="PROSITE" id="PS50112"/>
    </source>
</evidence>
<dbReference type="EC" id="2.7.13.3" evidence="2"/>
<evidence type="ECO:0000256" key="5">
    <source>
        <dbReference type="ARBA" id="ARBA00022777"/>
    </source>
</evidence>
<evidence type="ECO:0000256" key="7">
    <source>
        <dbReference type="ARBA" id="ARBA00023136"/>
    </source>
</evidence>
<keyword evidence="3" id="KW-0597">Phosphoprotein</keyword>
<dbReference type="SUPFAM" id="SSF55874">
    <property type="entry name" value="ATPase domain of HSP90 chaperone/DNA topoisomerase II/histidine kinase"/>
    <property type="match status" value="1"/>
</dbReference>
<accession>A0A068NR29</accession>
<dbReference type="GO" id="GO:0000155">
    <property type="term" value="F:phosphorelay sensor kinase activity"/>
    <property type="evidence" value="ECO:0007669"/>
    <property type="project" value="InterPro"/>
</dbReference>
<keyword evidence="7" id="KW-0472">Membrane</keyword>
<dbReference type="PANTHER" id="PTHR42878:SF15">
    <property type="entry name" value="BACTERIOPHYTOCHROME"/>
    <property type="match status" value="1"/>
</dbReference>
<keyword evidence="4" id="KW-0808">Transferase</keyword>
<reference evidence="10 11" key="1">
    <citation type="journal article" date="2014" name="PLoS ONE">
        <title>The first complete genome sequence of the class fimbriimonadia in the phylum armatimonadetes.</title>
        <authorList>
            <person name="Hu Z.Y."/>
            <person name="Wang Y.Z."/>
            <person name="Im W.T."/>
            <person name="Wang S.Y."/>
            <person name="Zhao G.P."/>
            <person name="Zheng H.J."/>
            <person name="Quan Z.X."/>
        </authorList>
    </citation>
    <scope>NUCLEOTIDE SEQUENCE [LARGE SCALE GENOMIC DNA]</scope>
    <source>
        <strain evidence="10">Gsoil 348</strain>
    </source>
</reference>
<dbReference type="SMART" id="SM00387">
    <property type="entry name" value="HATPase_c"/>
    <property type="match status" value="1"/>
</dbReference>
<dbReference type="HOGENOM" id="CLU_000445_114_71_0"/>
<dbReference type="PANTHER" id="PTHR42878">
    <property type="entry name" value="TWO-COMPONENT HISTIDINE KINASE"/>
    <property type="match status" value="1"/>
</dbReference>
<dbReference type="PROSITE" id="PS50109">
    <property type="entry name" value="HIS_KIN"/>
    <property type="match status" value="1"/>
</dbReference>
<gene>
    <name evidence="10" type="ORF">OP10G_2528</name>
</gene>
<name>A0A068NR29_FIMGI</name>
<dbReference type="OrthoDB" id="9812260at2"/>
<evidence type="ECO:0000259" key="8">
    <source>
        <dbReference type="PROSITE" id="PS50109"/>
    </source>
</evidence>
<organism evidence="10 11">
    <name type="scientific">Fimbriimonas ginsengisoli Gsoil 348</name>
    <dbReference type="NCBI Taxonomy" id="661478"/>
    <lineage>
        <taxon>Bacteria</taxon>
        <taxon>Bacillati</taxon>
        <taxon>Armatimonadota</taxon>
        <taxon>Fimbriimonadia</taxon>
        <taxon>Fimbriimonadales</taxon>
        <taxon>Fimbriimonadaceae</taxon>
        <taxon>Fimbriimonas</taxon>
    </lineage>
</organism>
<dbReference type="NCBIfam" id="TIGR00229">
    <property type="entry name" value="sensory_box"/>
    <property type="match status" value="1"/>
</dbReference>
<evidence type="ECO:0000313" key="11">
    <source>
        <dbReference type="Proteomes" id="UP000027982"/>
    </source>
</evidence>
<dbReference type="InterPro" id="IPR004358">
    <property type="entry name" value="Sig_transdc_His_kin-like_C"/>
</dbReference>
<keyword evidence="6" id="KW-0902">Two-component regulatory system</keyword>
<protein>
    <recommendedName>
        <fullName evidence="2">histidine kinase</fullName>
        <ecNumber evidence="2">2.7.13.3</ecNumber>
    </recommendedName>
</protein>
<dbReference type="GO" id="GO:0000156">
    <property type="term" value="F:phosphorelay response regulator activity"/>
    <property type="evidence" value="ECO:0007669"/>
    <property type="project" value="TreeGrafter"/>
</dbReference>
<dbReference type="InterPro" id="IPR036097">
    <property type="entry name" value="HisK_dim/P_sf"/>
</dbReference>
<dbReference type="KEGG" id="fgi:OP10G_2528"/>
<dbReference type="AlphaFoldDB" id="A0A068NR29"/>
<dbReference type="eggNOG" id="COG4251">
    <property type="taxonomic scope" value="Bacteria"/>
</dbReference>
<evidence type="ECO:0000256" key="6">
    <source>
        <dbReference type="ARBA" id="ARBA00023012"/>
    </source>
</evidence>
<dbReference type="InterPro" id="IPR005467">
    <property type="entry name" value="His_kinase_dom"/>
</dbReference>
<dbReference type="SMART" id="SM00091">
    <property type="entry name" value="PAS"/>
    <property type="match status" value="1"/>
</dbReference>
<dbReference type="GO" id="GO:0016020">
    <property type="term" value="C:membrane"/>
    <property type="evidence" value="ECO:0007669"/>
    <property type="project" value="UniProtKB-SubCell"/>
</dbReference>
<dbReference type="InterPro" id="IPR013767">
    <property type="entry name" value="PAS_fold"/>
</dbReference>
<dbReference type="SMART" id="SM00388">
    <property type="entry name" value="HisKA"/>
    <property type="match status" value="1"/>
</dbReference>
<dbReference type="CDD" id="cd00082">
    <property type="entry name" value="HisKA"/>
    <property type="match status" value="1"/>
</dbReference>
<keyword evidence="5 10" id="KW-0418">Kinase</keyword>